<protein>
    <submittedName>
        <fullName evidence="1">Uncharacterized protein</fullName>
    </submittedName>
</protein>
<name>A0A2Z4MN38_BREBE</name>
<organism evidence="1 2">
    <name type="scientific">Brevibacillus brevis</name>
    <name type="common">Bacillus brevis</name>
    <dbReference type="NCBI Taxonomy" id="1393"/>
    <lineage>
        <taxon>Bacteria</taxon>
        <taxon>Bacillati</taxon>
        <taxon>Bacillota</taxon>
        <taxon>Bacilli</taxon>
        <taxon>Bacillales</taxon>
        <taxon>Paenibacillaceae</taxon>
        <taxon>Brevibacillus</taxon>
    </lineage>
</organism>
<proteinExistence type="predicted"/>
<dbReference type="Proteomes" id="UP000036061">
    <property type="component" value="Chromosome"/>
</dbReference>
<evidence type="ECO:0000313" key="1">
    <source>
        <dbReference type="EMBL" id="AWX57904.1"/>
    </source>
</evidence>
<accession>A0A2Z4MN38</accession>
<evidence type="ECO:0000313" key="2">
    <source>
        <dbReference type="Proteomes" id="UP000036061"/>
    </source>
</evidence>
<dbReference type="EMBL" id="CP030117">
    <property type="protein sequence ID" value="AWX57904.1"/>
    <property type="molecule type" value="Genomic_DNA"/>
</dbReference>
<gene>
    <name evidence="1" type="ORF">AB432_023975</name>
</gene>
<reference evidence="1 2" key="1">
    <citation type="journal article" date="2015" name="Genome Announc.">
        <title>Draft Genome Sequence of Brevibacillus brevis DZQ7, a Plant Growth-Promoting Rhizobacterium with Broad-Spectrum Antimicrobial Activity.</title>
        <authorList>
            <person name="Hou Q."/>
            <person name="Wang C."/>
            <person name="Hou X."/>
            <person name="Xia Z."/>
            <person name="Ye J."/>
            <person name="Liu K."/>
            <person name="Liu H."/>
            <person name="Wang J."/>
            <person name="Guo H."/>
            <person name="Yu X."/>
            <person name="Yang Y."/>
            <person name="Du B."/>
            <person name="Ding Y."/>
        </authorList>
    </citation>
    <scope>NUCLEOTIDE SEQUENCE [LARGE SCALE GENOMIC DNA]</scope>
    <source>
        <strain evidence="1 2">DZQ7</strain>
    </source>
</reference>
<sequence>MIPYEIVFDDKADKLRICLPEHLSIVEEFLEVEVRSELSKNLILDRIQRVVSGEEEVSDGTGNLYSSEIRRDYTRIYNSYVEEELEAGIDTGEDLESIIETRYFAELVTIWMDALSEHRQQQRDSTK</sequence>
<dbReference type="RefSeq" id="WP_048034418.1">
    <property type="nucleotide sequence ID" value="NZ_CP030117.1"/>
</dbReference>
<dbReference type="AlphaFoldDB" id="A0A2Z4MN38"/>